<dbReference type="EMBL" id="JAQIZT010000001">
    <property type="protein sequence ID" value="KAJ7013945.1"/>
    <property type="molecule type" value="Genomic_DNA"/>
</dbReference>
<gene>
    <name evidence="3" type="ORF">NC653_003537</name>
</gene>
<reference evidence="3 4" key="1">
    <citation type="journal article" date="2023" name="Mol. Ecol. Resour.">
        <title>Chromosome-level genome assembly of a triploid poplar Populus alba 'Berolinensis'.</title>
        <authorList>
            <person name="Chen S."/>
            <person name="Yu Y."/>
            <person name="Wang X."/>
            <person name="Wang S."/>
            <person name="Zhang T."/>
            <person name="Zhou Y."/>
            <person name="He R."/>
            <person name="Meng N."/>
            <person name="Wang Y."/>
            <person name="Liu W."/>
            <person name="Liu Z."/>
            <person name="Liu J."/>
            <person name="Guo Q."/>
            <person name="Huang H."/>
            <person name="Sederoff R.R."/>
            <person name="Wang G."/>
            <person name="Qu G."/>
            <person name="Chen S."/>
        </authorList>
    </citation>
    <scope>NUCLEOTIDE SEQUENCE [LARGE SCALE GENOMIC DNA]</scope>
    <source>
        <strain evidence="3">SC-2020</strain>
    </source>
</reference>
<protein>
    <recommendedName>
        <fullName evidence="2">DUF4283 domain-containing protein</fullName>
    </recommendedName>
</protein>
<accession>A0AAD6RSW2</accession>
<dbReference type="Pfam" id="PF14111">
    <property type="entry name" value="DUF4283"/>
    <property type="match status" value="1"/>
</dbReference>
<dbReference type="Proteomes" id="UP001164929">
    <property type="component" value="Chromosome 1"/>
</dbReference>
<keyword evidence="4" id="KW-1185">Reference proteome</keyword>
<feature type="domain" description="DUF4283" evidence="2">
    <location>
        <begin position="74"/>
        <end position="151"/>
    </location>
</feature>
<feature type="compositionally biased region" description="Polar residues" evidence="1">
    <location>
        <begin position="262"/>
        <end position="278"/>
    </location>
</feature>
<feature type="region of interest" description="Disordered" evidence="1">
    <location>
        <begin position="262"/>
        <end position="283"/>
    </location>
</feature>
<evidence type="ECO:0000259" key="2">
    <source>
        <dbReference type="Pfam" id="PF14111"/>
    </source>
</evidence>
<dbReference type="PANTHER" id="PTHR31286:SF168">
    <property type="entry name" value="DUF4283 DOMAIN-CONTAINING PROTEIN"/>
    <property type="match status" value="1"/>
</dbReference>
<evidence type="ECO:0000256" key="1">
    <source>
        <dbReference type="SAM" id="MobiDB-lite"/>
    </source>
</evidence>
<dbReference type="AlphaFoldDB" id="A0AAD6RSW2"/>
<organism evidence="3 4">
    <name type="scientific">Populus alba x Populus x berolinensis</name>
    <dbReference type="NCBI Taxonomy" id="444605"/>
    <lineage>
        <taxon>Eukaryota</taxon>
        <taxon>Viridiplantae</taxon>
        <taxon>Streptophyta</taxon>
        <taxon>Embryophyta</taxon>
        <taxon>Tracheophyta</taxon>
        <taxon>Spermatophyta</taxon>
        <taxon>Magnoliopsida</taxon>
        <taxon>eudicotyledons</taxon>
        <taxon>Gunneridae</taxon>
        <taxon>Pentapetalae</taxon>
        <taxon>rosids</taxon>
        <taxon>fabids</taxon>
        <taxon>Malpighiales</taxon>
        <taxon>Salicaceae</taxon>
        <taxon>Saliceae</taxon>
        <taxon>Populus</taxon>
    </lineage>
</organism>
<dbReference type="InterPro" id="IPR025558">
    <property type="entry name" value="DUF4283"/>
</dbReference>
<proteinExistence type="predicted"/>
<evidence type="ECO:0000313" key="3">
    <source>
        <dbReference type="EMBL" id="KAJ7013945.1"/>
    </source>
</evidence>
<evidence type="ECO:0000313" key="4">
    <source>
        <dbReference type="Proteomes" id="UP001164929"/>
    </source>
</evidence>
<dbReference type="InterPro" id="IPR040256">
    <property type="entry name" value="At4g02000-like"/>
</dbReference>
<dbReference type="PANTHER" id="PTHR31286">
    <property type="entry name" value="GLYCINE-RICH CELL WALL STRUCTURAL PROTEIN 1.8-LIKE"/>
    <property type="match status" value="1"/>
</dbReference>
<name>A0AAD6RSW2_9ROSI</name>
<sequence>MPLAGGVNGHSFDVVLPGGSGQVISLSLINEDCPRVTTLPTTTFDPNFTHACSFHNFDVCSLLHEDFGELRDIWKLCLIGYSIGKTHGYTILGKFMANLWKCNATLHIDVSGWLVFRFSSATNMGRVFRRGPYSVQGKPLFINPMSPDFDFGKPDMLFVPVWVRLLNLPLECWSPACLCDDLTLFMSRVSPARVMIELNLSANLPRFISLSMLDGTIIKQRVIDEYKPQFCSICCMPGHTSNVCQKLNSSTKDTSAFGMIKQASTSPPSSSAEDNGQPSGDCCPNLLGVVSGSRKAI</sequence>
<comment type="caution">
    <text evidence="3">The sequence shown here is derived from an EMBL/GenBank/DDBJ whole genome shotgun (WGS) entry which is preliminary data.</text>
</comment>